<evidence type="ECO:0000313" key="2">
    <source>
        <dbReference type="EMBL" id="MEN2793058.1"/>
    </source>
</evidence>
<keyword evidence="3" id="KW-1185">Reference proteome</keyword>
<dbReference type="PROSITE" id="PS50995">
    <property type="entry name" value="HTH_MARR_2"/>
    <property type="match status" value="1"/>
</dbReference>
<dbReference type="PANTHER" id="PTHR33164">
    <property type="entry name" value="TRANSCRIPTIONAL REGULATOR, MARR FAMILY"/>
    <property type="match status" value="1"/>
</dbReference>
<dbReference type="InterPro" id="IPR036390">
    <property type="entry name" value="WH_DNA-bd_sf"/>
</dbReference>
<feature type="domain" description="HTH marR-type" evidence="1">
    <location>
        <begin position="17"/>
        <end position="149"/>
    </location>
</feature>
<evidence type="ECO:0000259" key="1">
    <source>
        <dbReference type="PROSITE" id="PS50995"/>
    </source>
</evidence>
<dbReference type="InterPro" id="IPR036388">
    <property type="entry name" value="WH-like_DNA-bd_sf"/>
</dbReference>
<accession>A0ABU9YB81</accession>
<dbReference type="SUPFAM" id="SSF46785">
    <property type="entry name" value="Winged helix' DNA-binding domain"/>
    <property type="match status" value="1"/>
</dbReference>
<comment type="caution">
    <text evidence="2">The sequence shown here is derived from an EMBL/GenBank/DDBJ whole genome shotgun (WGS) entry which is preliminary data.</text>
</comment>
<dbReference type="Gene3D" id="1.10.10.10">
    <property type="entry name" value="Winged helix-like DNA-binding domain superfamily/Winged helix DNA-binding domain"/>
    <property type="match status" value="1"/>
</dbReference>
<evidence type="ECO:0000313" key="3">
    <source>
        <dbReference type="Proteomes" id="UP001419910"/>
    </source>
</evidence>
<sequence length="152" mass="16183">MAMAESDGERVDIGVLDGLVGYHLRRAMGAFSVDYARAVAGTPMRQGLFGVMSVIAANPGISQGIVGKALGIQRANMVALITELGELGLVDREPSATDRRAFNLTLTDKGMTMLKDTLARIRDHEERMLAALSPAARQSLTATLRAIAAVEE</sequence>
<dbReference type="InterPro" id="IPR039422">
    <property type="entry name" value="MarR/SlyA-like"/>
</dbReference>
<protein>
    <submittedName>
        <fullName evidence="2">MarR family transcriptional regulator</fullName>
    </submittedName>
</protein>
<dbReference type="Proteomes" id="UP001419910">
    <property type="component" value="Unassembled WGS sequence"/>
</dbReference>
<dbReference type="InterPro" id="IPR000835">
    <property type="entry name" value="HTH_MarR-typ"/>
</dbReference>
<organism evidence="2 3">
    <name type="scientific">Sphingomonas oligophenolica</name>
    <dbReference type="NCBI Taxonomy" id="301154"/>
    <lineage>
        <taxon>Bacteria</taxon>
        <taxon>Pseudomonadati</taxon>
        <taxon>Pseudomonadota</taxon>
        <taxon>Alphaproteobacteria</taxon>
        <taxon>Sphingomonadales</taxon>
        <taxon>Sphingomonadaceae</taxon>
        <taxon>Sphingomonas</taxon>
    </lineage>
</organism>
<proteinExistence type="predicted"/>
<reference evidence="2 3" key="1">
    <citation type="submission" date="2024-05" db="EMBL/GenBank/DDBJ databases">
        <authorList>
            <person name="Liu Q."/>
            <person name="Xin Y.-H."/>
        </authorList>
    </citation>
    <scope>NUCLEOTIDE SEQUENCE [LARGE SCALE GENOMIC DNA]</scope>
    <source>
        <strain evidence="2 3">CGMCC 1.10181</strain>
    </source>
</reference>
<gene>
    <name evidence="2" type="ORF">ABC974_25765</name>
</gene>
<dbReference type="EMBL" id="JBDIME010000038">
    <property type="protein sequence ID" value="MEN2793058.1"/>
    <property type="molecule type" value="Genomic_DNA"/>
</dbReference>
<dbReference type="PRINTS" id="PR00598">
    <property type="entry name" value="HTHMARR"/>
</dbReference>
<dbReference type="PANTHER" id="PTHR33164:SF89">
    <property type="entry name" value="MARR FAMILY REGULATORY PROTEIN"/>
    <property type="match status" value="1"/>
</dbReference>
<dbReference type="Pfam" id="PF12802">
    <property type="entry name" value="MarR_2"/>
    <property type="match status" value="1"/>
</dbReference>
<dbReference type="SMART" id="SM00347">
    <property type="entry name" value="HTH_MARR"/>
    <property type="match status" value="1"/>
</dbReference>
<dbReference type="RefSeq" id="WP_343890220.1">
    <property type="nucleotide sequence ID" value="NZ_BAAAEH010000030.1"/>
</dbReference>
<name>A0ABU9YB81_9SPHN</name>